<keyword evidence="2" id="KW-1133">Transmembrane helix</keyword>
<feature type="transmembrane region" description="Helical" evidence="2">
    <location>
        <begin position="214"/>
        <end position="243"/>
    </location>
</feature>
<evidence type="ECO:0000256" key="2">
    <source>
        <dbReference type="SAM" id="Phobius"/>
    </source>
</evidence>
<dbReference type="InterPro" id="IPR051213">
    <property type="entry name" value="START_lipid_transfer"/>
</dbReference>
<dbReference type="PANTHER" id="PTHR19308:SF51">
    <property type="entry name" value="START DOMAIN-CONTAINING PROTEIN"/>
    <property type="match status" value="1"/>
</dbReference>
<dbReference type="Gene3D" id="3.30.530.20">
    <property type="match status" value="2"/>
</dbReference>
<reference evidence="3 4" key="1">
    <citation type="journal article" date="2018" name="Microb. Genom.">
        <title>Expanding an expanded genome: long-read sequencing of Trypanosoma cruzi.</title>
        <authorList>
            <person name="Berna L."/>
            <person name="Rodriguez M."/>
            <person name="Chiribao M.L."/>
            <person name="Parodi-Talice A."/>
            <person name="Pita S."/>
            <person name="Rijo G."/>
            <person name="Alvarez-Valin F."/>
            <person name="Robello C."/>
        </authorList>
    </citation>
    <scope>NUCLEOTIDE SEQUENCE [LARGE SCALE GENOMIC DNA]</scope>
    <source>
        <strain evidence="3 4">Dm28c</strain>
    </source>
</reference>
<organism evidence="3 4">
    <name type="scientific">Trypanosoma cruzi</name>
    <dbReference type="NCBI Taxonomy" id="5693"/>
    <lineage>
        <taxon>Eukaryota</taxon>
        <taxon>Discoba</taxon>
        <taxon>Euglenozoa</taxon>
        <taxon>Kinetoplastea</taxon>
        <taxon>Metakinetoplastina</taxon>
        <taxon>Trypanosomatida</taxon>
        <taxon>Trypanosomatidae</taxon>
        <taxon>Trypanosoma</taxon>
        <taxon>Schizotrypanum</taxon>
    </lineage>
</organism>
<sequence>MTILSRPIPSNSFRSWRITAGNFEKRLCVQERTVEGLSKNKRIAHRLLYRETDFLRYRIIFSYNTLDYEMDPVKRHVAVKKTSRSSRIVLAVANSLQEIMCDWDIITLLFKDRSLATMSDLLAADSWKRLHECLSDASTLTEASKAETEQNLVSESSVIKDVKCISSSHSGESGQENGLSYDMQQQQQLSVDAQDMCFIRIMSLWSWLHPLDTFVYLSLLIFALGCGAMRFFSFFLISLGAGFTYPFRPMSREELQEFEERLCQLESYLGWRSPRHVVSTIISLALVKHVMLVLFPQLNLMDALESVLLPSLVSLLLYRGIFQLFCGVNLRVPVSAAAGTAFEEPVCPTTPCVVNDVNEENGFLMSNDVEGTPATLDAHEKALHDELLPEGPFSEIITRCVKFASVSNGWATREKRRSGAVVFEKKSNYSGKTAVLVVANIPHANAGTLQHLLLDDPDFEDDKGSYAYEYDSLLEKRASVKALGINERLVLTRYKTLQWGIAPREVLTWVSCANLFTPSQQEALGIRSDNGKGLLAFSQSGVACLDDSVTLPPSIASDRHERAVSHIYHIMGLEEADGSLTLHLCHDVDPKGNIPGTFQSYANKQHVKKTEAMMRLISEIGPKPNIVHPYVNARDFIPFINRPVPCKNKKLSGETPTCEHTRELPPADTVPDPEAERIVKSVVEGLLPRQWKLVLDKKGISLWSTVLPWCDKKAMKTVTFVPGATPRDLESVLTDMGIGKRLARGVESRGEIKKVSDSISIFRTTFSSPVSSIDPREMVTREVTRYYPSLAKCTALGIPCSDGAKEGSIFLHVGEDATEELPPNPNYQRGRVFMSLVMAEEMEDKKGVRGIRVTRSASVDPGGSIPKAIADGVLFLQWQEAARLTDCIKEVAAARLKSL</sequence>
<dbReference type="VEuPathDB" id="TriTrypDB:TCSYLVIO_001698"/>
<dbReference type="VEuPathDB" id="TriTrypDB:TcYC6_0044130"/>
<dbReference type="VEuPathDB" id="TriTrypDB:TcCL_ESM01288"/>
<dbReference type="EMBL" id="PRFA01000070">
    <property type="protein sequence ID" value="PWU88618.1"/>
    <property type="molecule type" value="Genomic_DNA"/>
</dbReference>
<dbReference type="Proteomes" id="UP000246121">
    <property type="component" value="Unassembled WGS sequence"/>
</dbReference>
<dbReference type="VEuPathDB" id="TriTrypDB:TcBrA4_0089630"/>
<proteinExistence type="predicted"/>
<dbReference type="VEuPathDB" id="TriTrypDB:BCY84_12959"/>
<dbReference type="VEuPathDB" id="TriTrypDB:C3747_43g75"/>
<protein>
    <recommendedName>
        <fullName evidence="5">START domain-containing protein</fullName>
    </recommendedName>
</protein>
<dbReference type="VEuPathDB" id="TriTrypDB:TCDM_00607"/>
<gene>
    <name evidence="3" type="ORF">C4B63_70g92</name>
</gene>
<evidence type="ECO:0000313" key="4">
    <source>
        <dbReference type="Proteomes" id="UP000246121"/>
    </source>
</evidence>
<dbReference type="VEuPathDB" id="TriTrypDB:TcCLB.506775.110"/>
<evidence type="ECO:0000313" key="3">
    <source>
        <dbReference type="EMBL" id="PWU88618.1"/>
    </source>
</evidence>
<dbReference type="VEuPathDB" id="TriTrypDB:TcCL_NonESM08571"/>
<name>A0A2V2V0N5_TRYCR</name>
<feature type="region of interest" description="Disordered" evidence="1">
    <location>
        <begin position="651"/>
        <end position="672"/>
    </location>
</feature>
<keyword evidence="2" id="KW-0812">Transmembrane</keyword>
<evidence type="ECO:0000256" key="1">
    <source>
        <dbReference type="SAM" id="MobiDB-lite"/>
    </source>
</evidence>
<dbReference type="AlphaFoldDB" id="A0A2V2V0N5"/>
<evidence type="ECO:0008006" key="5">
    <source>
        <dbReference type="Google" id="ProtNLM"/>
    </source>
</evidence>
<comment type="caution">
    <text evidence="3">The sequence shown here is derived from an EMBL/GenBank/DDBJ whole genome shotgun (WGS) entry which is preliminary data.</text>
</comment>
<dbReference type="VEuPathDB" id="TriTrypDB:TcG_03425"/>
<dbReference type="PANTHER" id="PTHR19308">
    <property type="entry name" value="PHOSPHATIDYLCHOLINE TRANSFER PROTEIN"/>
    <property type="match status" value="1"/>
</dbReference>
<dbReference type="InterPro" id="IPR023393">
    <property type="entry name" value="START-like_dom_sf"/>
</dbReference>
<dbReference type="VEuPathDB" id="TriTrypDB:ECC02_002880"/>
<dbReference type="VEuPathDB" id="TriTrypDB:TcG_03424"/>
<keyword evidence="2" id="KW-0472">Membrane</keyword>
<dbReference type="VEuPathDB" id="TriTrypDB:TcCLB.511167.60"/>
<dbReference type="VEuPathDB" id="TriTrypDB:C4B63_70g92"/>
<dbReference type="VEuPathDB" id="TriTrypDB:Tc_MARK_545"/>
<dbReference type="SUPFAM" id="SSF55961">
    <property type="entry name" value="Bet v1-like"/>
    <property type="match status" value="2"/>
</dbReference>
<accession>A0A2V2V0N5</accession>